<accession>A0A7S7LJT9</accession>
<feature type="region of interest" description="Disordered" evidence="1">
    <location>
        <begin position="199"/>
        <end position="223"/>
    </location>
</feature>
<evidence type="ECO:0000313" key="4">
    <source>
        <dbReference type="Proteomes" id="UP000593906"/>
    </source>
</evidence>
<feature type="compositionally biased region" description="Polar residues" evidence="1">
    <location>
        <begin position="214"/>
        <end position="223"/>
    </location>
</feature>
<keyword evidence="2" id="KW-0732">Signal</keyword>
<gene>
    <name evidence="3" type="ORF">CPATCC_000425</name>
</gene>
<evidence type="ECO:0008006" key="5">
    <source>
        <dbReference type="Google" id="ProtNLM"/>
    </source>
</evidence>
<organism evidence="3 4">
    <name type="scientific">Cryptosporidium parvum</name>
    <dbReference type="NCBI Taxonomy" id="5807"/>
    <lineage>
        <taxon>Eukaryota</taxon>
        <taxon>Sar</taxon>
        <taxon>Alveolata</taxon>
        <taxon>Apicomplexa</taxon>
        <taxon>Conoidasida</taxon>
        <taxon>Coccidia</taxon>
        <taxon>Eucoccidiorida</taxon>
        <taxon>Eimeriorina</taxon>
        <taxon>Cryptosporidiidae</taxon>
        <taxon>Cryptosporidium</taxon>
    </lineage>
</organism>
<feature type="chain" id="PRO_5031057905" description="Signal peptide containing protein" evidence="2">
    <location>
        <begin position="23"/>
        <end position="431"/>
    </location>
</feature>
<name>A0A7S7LJT9_CRYPV</name>
<protein>
    <recommendedName>
        <fullName evidence="5">Signal peptide containing protein</fullName>
    </recommendedName>
</protein>
<reference evidence="3 4" key="1">
    <citation type="submission" date="2019-09" db="EMBL/GenBank/DDBJ databases">
        <title>Consistent, comparative and evidence-based genome assembly and annotation for Cryptosporidium parvum, C. hominis and C. tyzzeri.</title>
        <authorList>
            <person name="Baptista R.P."/>
            <person name="Li Y."/>
            <person name="Sateriale A."/>
            <person name="Ansell B."/>
            <person name="Jex A."/>
            <person name="Sanders M."/>
            <person name="Brooks K."/>
            <person name="Tracey A."/>
            <person name="Berriman M."/>
            <person name="Striepen B."/>
            <person name="Cotton J.A."/>
            <person name="Kissinger J.C."/>
        </authorList>
    </citation>
    <scope>NUCLEOTIDE SEQUENCE [LARGE SCALE GENOMIC DNA]</scope>
    <source>
        <strain evidence="3 4">IOWA-ATCC</strain>
    </source>
</reference>
<dbReference type="EMBL" id="CP044422">
    <property type="protein sequence ID" value="QOY43619.1"/>
    <property type="molecule type" value="Genomic_DNA"/>
</dbReference>
<dbReference type="VEuPathDB" id="CryptoDB:CPATCC_0039290"/>
<sequence length="431" mass="48274">MLKLSFCLAILIICFCINYSFGASNQSKSGEERFKNSALYQATALKNFWALLKLMVNLTECSNHYNIDRMLFCSPSIGYYLEMTQKSLIEKSKQLSEKEKEIIAGASCSPDLKDQFEKLNEIINECLKRRLKTEAAVTLKDELLELIKTIYCQMAYFGFSSLIPNHTDEDALHLFQEFSSASGFTVTKLVLANTSKTSNENNTVKVNHRKSKRNNQYSAPKQLSQHELLEATKAADLSAHLMLGCCTDGTCGALEGKAKSKAKSKKKSGGRKKLKEIALDVPNIEEKSNEIDHENSDEDLVQSIEIVNQIICSLGLIAEIEEKLISRENSFETIMKKIFDIDSAILDKGLKERVAKLPVNMKIQSSSIKNLLALKSGYKENIKKMAKTSIDGNGENLTINLLCNQKPNGKCVHCSHCNSKLSEDDEIYFVD</sequence>
<feature type="signal peptide" evidence="2">
    <location>
        <begin position="1"/>
        <end position="22"/>
    </location>
</feature>
<proteinExistence type="predicted"/>
<evidence type="ECO:0000256" key="1">
    <source>
        <dbReference type="SAM" id="MobiDB-lite"/>
    </source>
</evidence>
<evidence type="ECO:0000313" key="3">
    <source>
        <dbReference type="EMBL" id="QOY43619.1"/>
    </source>
</evidence>
<dbReference type="AlphaFoldDB" id="A0A7S7LJT9"/>
<evidence type="ECO:0000256" key="2">
    <source>
        <dbReference type="SAM" id="SignalP"/>
    </source>
</evidence>
<dbReference type="Proteomes" id="UP000593906">
    <property type="component" value="Chromosome 1"/>
</dbReference>